<gene>
    <name evidence="2" type="ORF">BDK51DRAFT_46527</name>
</gene>
<proteinExistence type="predicted"/>
<feature type="compositionally biased region" description="Pro residues" evidence="1">
    <location>
        <begin position="379"/>
        <end position="394"/>
    </location>
</feature>
<evidence type="ECO:0000313" key="3">
    <source>
        <dbReference type="Proteomes" id="UP000269721"/>
    </source>
</evidence>
<feature type="compositionally biased region" description="Low complexity" evidence="1">
    <location>
        <begin position="491"/>
        <end position="509"/>
    </location>
</feature>
<dbReference type="Proteomes" id="UP000269721">
    <property type="component" value="Unassembled WGS sequence"/>
</dbReference>
<dbReference type="AlphaFoldDB" id="A0A4P9W4K2"/>
<accession>A0A4P9W4K2</accession>
<organism evidence="2 3">
    <name type="scientific">Blyttiomyces helicus</name>
    <dbReference type="NCBI Taxonomy" id="388810"/>
    <lineage>
        <taxon>Eukaryota</taxon>
        <taxon>Fungi</taxon>
        <taxon>Fungi incertae sedis</taxon>
        <taxon>Chytridiomycota</taxon>
        <taxon>Chytridiomycota incertae sedis</taxon>
        <taxon>Chytridiomycetes</taxon>
        <taxon>Chytridiomycetes incertae sedis</taxon>
        <taxon>Blyttiomyces</taxon>
    </lineage>
</organism>
<feature type="region of interest" description="Disordered" evidence="1">
    <location>
        <begin position="256"/>
        <end position="306"/>
    </location>
</feature>
<evidence type="ECO:0000256" key="1">
    <source>
        <dbReference type="SAM" id="MobiDB-lite"/>
    </source>
</evidence>
<feature type="region of interest" description="Disordered" evidence="1">
    <location>
        <begin position="350"/>
        <end position="559"/>
    </location>
</feature>
<evidence type="ECO:0000313" key="2">
    <source>
        <dbReference type="EMBL" id="RKO85106.1"/>
    </source>
</evidence>
<protein>
    <submittedName>
        <fullName evidence="2">Uncharacterized protein</fullName>
    </submittedName>
</protein>
<sequence>MQLAAISARISAGTPAASLVAQSTLDLAHRRQTILKRAIQRCPPLTSRLAPVVSRSDSPEDAKDMRATAAGGVPEFRFARRADGPIAAALAPGDRVPAGDPAFFAGSLWEIRIQRAAPDAGAPPGAFRMRLLRRVPPPDLPYVDPREVVAVDVTLIVHDVGGPVERRRRAEVAVGRSVAAEFVVEGRSWEEAVAGGMFSRRLMHTNTSDANKHATDSSAARDWRDRLPAKDPVMAPRQRALTRACAVLPIRAKVRQTNSKQQLGRKKPPVAPAETLQTKTNTQADLDSPLVLASPPTSSVQYCDPENTITRGKMASAAPMKLKLKLGNGPQKSPELPASPIAAATSTLPAAPITTDQPGPAPASKKKKAAPKKTTEAPAPIPDPATPADAPPPAADGTKPPRSFKRKRPVPPSDPADVLASLRAALGTTQPLFSSAPRSAIPREPPVSLDASLPVGSSGLPLRGETPIPASSSVNLKAVKPSAGVEGQGGAADDAAVGSVTPEGTATAGAPPPAKKRKVASKKSKAPSVGPSATSGTPAPSVNGGGAAVEQSASVGGAT</sequence>
<keyword evidence="3" id="KW-1185">Reference proteome</keyword>
<reference evidence="3" key="1">
    <citation type="journal article" date="2018" name="Nat. Microbiol.">
        <title>Leveraging single-cell genomics to expand the fungal tree of life.</title>
        <authorList>
            <person name="Ahrendt S.R."/>
            <person name="Quandt C.A."/>
            <person name="Ciobanu D."/>
            <person name="Clum A."/>
            <person name="Salamov A."/>
            <person name="Andreopoulos B."/>
            <person name="Cheng J.F."/>
            <person name="Woyke T."/>
            <person name="Pelin A."/>
            <person name="Henrissat B."/>
            <person name="Reynolds N.K."/>
            <person name="Benny G.L."/>
            <person name="Smith M.E."/>
            <person name="James T.Y."/>
            <person name="Grigoriev I.V."/>
        </authorList>
    </citation>
    <scope>NUCLEOTIDE SEQUENCE [LARGE SCALE GENOMIC DNA]</scope>
</reference>
<feature type="compositionally biased region" description="Basic residues" evidence="1">
    <location>
        <begin position="514"/>
        <end position="525"/>
    </location>
</feature>
<feature type="compositionally biased region" description="Polar residues" evidence="1">
    <location>
        <begin position="427"/>
        <end position="437"/>
    </location>
</feature>
<dbReference type="EMBL" id="KZ999406">
    <property type="protein sequence ID" value="RKO85106.1"/>
    <property type="molecule type" value="Genomic_DNA"/>
</dbReference>
<name>A0A4P9W4K2_9FUNG</name>
<feature type="compositionally biased region" description="Polar residues" evidence="1">
    <location>
        <begin position="275"/>
        <end position="285"/>
    </location>
</feature>